<evidence type="ECO:0000313" key="2">
    <source>
        <dbReference type="Proteomes" id="UP000322454"/>
    </source>
</evidence>
<reference evidence="1 2" key="1">
    <citation type="submission" date="2019-01" db="EMBL/GenBank/DDBJ databases">
        <title>Insights into ecological role of a new deltaproteobacterial order Candidatus Sinidesulfobacterales (Sva0485) by metagenomics and metatranscriptomics.</title>
        <authorList>
            <person name="Tan S."/>
            <person name="Liu J."/>
            <person name="Fang Y."/>
            <person name="Hedlund B."/>
            <person name="Lian Z.-H."/>
            <person name="Huang L.-Y."/>
            <person name="Li J.-T."/>
            <person name="Huang L.-N."/>
            <person name="Li W.-J."/>
            <person name="Jiang H.-C."/>
            <person name="Dong H.-L."/>
            <person name="Shu W.-S."/>
        </authorList>
    </citation>
    <scope>NUCLEOTIDE SEQUENCE [LARGE SCALE GENOMIC DNA]</scope>
    <source>
        <strain evidence="1">AP4</strain>
    </source>
</reference>
<proteinExistence type="predicted"/>
<protein>
    <submittedName>
        <fullName evidence="1">Uncharacterized protein</fullName>
    </submittedName>
</protein>
<organism evidence="1 2">
    <name type="scientific">Candidatus Acidulodesulfobacterium acidiphilum</name>
    <dbReference type="NCBI Taxonomy" id="2597224"/>
    <lineage>
        <taxon>Bacteria</taxon>
        <taxon>Deltaproteobacteria</taxon>
        <taxon>Candidatus Acidulodesulfobacterales</taxon>
        <taxon>Candidatus Acidulodesulfobacterium</taxon>
    </lineage>
</organism>
<dbReference type="AlphaFoldDB" id="A0A520XGE7"/>
<evidence type="ECO:0000313" key="1">
    <source>
        <dbReference type="EMBL" id="RZV40263.1"/>
    </source>
</evidence>
<dbReference type="EMBL" id="SHMQ01000002">
    <property type="protein sequence ID" value="RZV40263.1"/>
    <property type="molecule type" value="Genomic_DNA"/>
</dbReference>
<comment type="caution">
    <text evidence="1">The sequence shown here is derived from an EMBL/GenBank/DDBJ whole genome shotgun (WGS) entry which is preliminary data.</text>
</comment>
<name>A0A520XGE7_9DELT</name>
<sequence length="152" mass="18166">MNTKDLESLIREAYLPFLAEEYPNSYNINEILSDKYISDYIIKKAAQGKNKNCNNCDDFQELDKFLKMEVHFLYKNLLYRLEKYNFNDKKIRKSRSENILKKAMLSLLWFQKYFHKVSFDDFISNNNGEGLRYADIIDDDDKSIFALKDIIL</sequence>
<accession>A0A520XGE7</accession>
<gene>
    <name evidence="1" type="ORF">EVJ48_01855</name>
</gene>
<dbReference type="Proteomes" id="UP000322454">
    <property type="component" value="Unassembled WGS sequence"/>
</dbReference>